<dbReference type="InterPro" id="IPR027417">
    <property type="entry name" value="P-loop_NTPase"/>
</dbReference>
<dbReference type="EC" id="2.5.1.75" evidence="5 6"/>
<sequence length="471" mass="55214">MNEPSSKKKIIVIVGTTGVGKSKFSIQLAERYNGEIINADSMQMYKDLDLITNKHPINERQGIPHHIMNHIPWDNEYNIHRFKNEALSKINQIHSINKIPIIIGGTHYYLQSLLFKNKTITTNLTQFDNENTFNINKSDTYDTYNQLSTDEKNLLKSNDSLKIFNKLKEIDPVLSQKFHPNDTRRIKRALEICLLTNKKTSDLYQQQNLNQISESSLRFNTLVFWVWSNQSILNQRLDDRVDDMINNGAIDEISSLYNLYLSKSIKPDCQHGVWQVIGFKEFLPWLNYTNQSEKKIDNVIAKKLFNQSVENMKIKTRQYSKQQIKWIKKTLCFELAKESKHYFINGGLIFLLDTSNLDNWNSNITIRSQQIMDTFLANKSSYNLPQAPEGLTDMIQINEEKFNKPTWKHYQCDVCKQKNGDPLIIVGEETWKIHLNSNKHKSTINRGKRKKEYEEWLKKKNMEHDSLNDSN</sequence>
<dbReference type="InterPro" id="IPR018022">
    <property type="entry name" value="IPT"/>
</dbReference>
<reference evidence="9" key="1">
    <citation type="submission" date="2016-05" db="EMBL/GenBank/DDBJ databases">
        <title>Comparative genomics of biotechnologically important yeasts.</title>
        <authorList>
            <consortium name="DOE Joint Genome Institute"/>
            <person name="Riley R."/>
            <person name="Haridas S."/>
            <person name="Wolfe K.H."/>
            <person name="Lopes M.R."/>
            <person name="Hittinger C.T."/>
            <person name="Goker M."/>
            <person name="Salamov A."/>
            <person name="Wisecaver J."/>
            <person name="Long T.M."/>
            <person name="Aerts A.L."/>
            <person name="Barry K."/>
            <person name="Choi C."/>
            <person name="Clum A."/>
            <person name="Coughlan A.Y."/>
            <person name="Deshpande S."/>
            <person name="Douglass A.P."/>
            <person name="Hanson S.J."/>
            <person name="Klenk H.-P."/>
            <person name="Labutti K."/>
            <person name="Lapidus A."/>
            <person name="Lindquist E."/>
            <person name="Lipzen A."/>
            <person name="Meier-Kolthoff J.P."/>
            <person name="Ohm R.A."/>
            <person name="Otillar R.P."/>
            <person name="Pangilinan J."/>
            <person name="Peng Y."/>
            <person name="Rokas A."/>
            <person name="Rosa C.A."/>
            <person name="Scheuner C."/>
            <person name="Sibirny A.A."/>
            <person name="Slot J.C."/>
            <person name="Stielow J.B."/>
            <person name="Sun H."/>
            <person name="Kurtzman C.P."/>
            <person name="Blackwell M."/>
            <person name="Grigoriev I.V."/>
            <person name="Jeffries T.W."/>
        </authorList>
    </citation>
    <scope>NUCLEOTIDE SEQUENCE [LARGE SCALE GENOMIC DNA]</scope>
    <source>
        <strain evidence="9">DSM 1968</strain>
    </source>
</reference>
<accession>A0A1D2VIT4</accession>
<gene>
    <name evidence="8" type="ORF">ASCRUDRAFT_33773</name>
</gene>
<dbReference type="InterPro" id="IPR030666">
    <property type="entry name" value="IPP_transferase_euk"/>
</dbReference>
<dbReference type="PIRSF" id="PIRSF039110">
    <property type="entry name" value="IPP_transferase"/>
    <property type="match status" value="1"/>
</dbReference>
<evidence type="ECO:0000256" key="3">
    <source>
        <dbReference type="ARBA" id="ARBA00022741"/>
    </source>
</evidence>
<evidence type="ECO:0000256" key="2">
    <source>
        <dbReference type="ARBA" id="ARBA00022679"/>
    </source>
</evidence>
<evidence type="ECO:0000256" key="7">
    <source>
        <dbReference type="RuleBase" id="RU003785"/>
    </source>
</evidence>
<keyword evidence="9" id="KW-1185">Reference proteome</keyword>
<dbReference type="GO" id="GO:0005739">
    <property type="term" value="C:mitochondrion"/>
    <property type="evidence" value="ECO:0007669"/>
    <property type="project" value="TreeGrafter"/>
</dbReference>
<evidence type="ECO:0000256" key="5">
    <source>
        <dbReference type="PIRNR" id="PIRNR039110"/>
    </source>
</evidence>
<dbReference type="InterPro" id="IPR039657">
    <property type="entry name" value="Dimethylallyltransferase"/>
</dbReference>
<dbReference type="GeneID" id="30964100"/>
<dbReference type="GO" id="GO:0052381">
    <property type="term" value="F:tRNA dimethylallyltransferase activity"/>
    <property type="evidence" value="ECO:0007669"/>
    <property type="project" value="UniProtKB-UniRule"/>
</dbReference>
<name>A0A1D2VIT4_9ASCO</name>
<dbReference type="HAMAP" id="MF_00185">
    <property type="entry name" value="IPP_trans"/>
    <property type="match status" value="1"/>
</dbReference>
<evidence type="ECO:0000256" key="6">
    <source>
        <dbReference type="RuleBase" id="RU003783"/>
    </source>
</evidence>
<evidence type="ECO:0000313" key="9">
    <source>
        <dbReference type="Proteomes" id="UP000095038"/>
    </source>
</evidence>
<evidence type="ECO:0000256" key="1">
    <source>
        <dbReference type="ARBA" id="ARBA00005842"/>
    </source>
</evidence>
<dbReference type="PANTHER" id="PTHR11088:SF89">
    <property type="entry name" value="TRNA DIMETHYLALLYLTRANSFERASE"/>
    <property type="match status" value="1"/>
</dbReference>
<dbReference type="OrthoDB" id="775260at2759"/>
<dbReference type="NCBIfam" id="TIGR00174">
    <property type="entry name" value="miaA"/>
    <property type="match status" value="1"/>
</dbReference>
<dbReference type="GO" id="GO:0006400">
    <property type="term" value="P:tRNA modification"/>
    <property type="evidence" value="ECO:0007669"/>
    <property type="project" value="TreeGrafter"/>
</dbReference>
<comment type="function">
    <text evidence="5">Catalyzes the transfer of a dimethylallyl group onto the adenine at position 37.</text>
</comment>
<dbReference type="Proteomes" id="UP000095038">
    <property type="component" value="Unassembled WGS sequence"/>
</dbReference>
<organism evidence="8 9">
    <name type="scientific">Ascoidea rubescens DSM 1968</name>
    <dbReference type="NCBI Taxonomy" id="1344418"/>
    <lineage>
        <taxon>Eukaryota</taxon>
        <taxon>Fungi</taxon>
        <taxon>Dikarya</taxon>
        <taxon>Ascomycota</taxon>
        <taxon>Saccharomycotina</taxon>
        <taxon>Saccharomycetes</taxon>
        <taxon>Ascoideaceae</taxon>
        <taxon>Ascoidea</taxon>
    </lineage>
</organism>
<dbReference type="Gene3D" id="1.10.20.140">
    <property type="match status" value="1"/>
</dbReference>
<keyword evidence="5 6" id="KW-0819">tRNA processing</keyword>
<dbReference type="PANTHER" id="PTHR11088">
    <property type="entry name" value="TRNA DIMETHYLALLYLTRANSFERASE"/>
    <property type="match status" value="1"/>
</dbReference>
<dbReference type="EMBL" id="KV454479">
    <property type="protein sequence ID" value="ODV61470.1"/>
    <property type="molecule type" value="Genomic_DNA"/>
</dbReference>
<dbReference type="Gene3D" id="3.40.50.300">
    <property type="entry name" value="P-loop containing nucleotide triphosphate hydrolases"/>
    <property type="match status" value="1"/>
</dbReference>
<keyword evidence="3 5" id="KW-0547">Nucleotide-binding</keyword>
<keyword evidence="5" id="KW-0963">Cytoplasm</keyword>
<dbReference type="AlphaFoldDB" id="A0A1D2VIT4"/>
<protein>
    <recommendedName>
        <fullName evidence="5 6">tRNA dimethylallyltransferase</fullName>
        <ecNumber evidence="5 6">2.5.1.75</ecNumber>
    </recommendedName>
</protein>
<dbReference type="STRING" id="1344418.A0A1D2VIT4"/>
<dbReference type="FunCoup" id="A0A1D2VIT4">
    <property type="interactions" value="977"/>
</dbReference>
<comment type="catalytic activity">
    <reaction evidence="5 6">
        <text>adenosine(37) in tRNA + dimethylallyl diphosphate = N(6)-dimethylallyladenosine(37) in tRNA + diphosphate</text>
        <dbReference type="Rhea" id="RHEA:26482"/>
        <dbReference type="Rhea" id="RHEA-COMP:10162"/>
        <dbReference type="Rhea" id="RHEA-COMP:10375"/>
        <dbReference type="ChEBI" id="CHEBI:33019"/>
        <dbReference type="ChEBI" id="CHEBI:57623"/>
        <dbReference type="ChEBI" id="CHEBI:74411"/>
        <dbReference type="ChEBI" id="CHEBI:74415"/>
        <dbReference type="EC" id="2.5.1.75"/>
    </reaction>
</comment>
<dbReference type="Gene3D" id="3.30.160.60">
    <property type="entry name" value="Classic Zinc Finger"/>
    <property type="match status" value="1"/>
</dbReference>
<evidence type="ECO:0000313" key="8">
    <source>
        <dbReference type="EMBL" id="ODV61470.1"/>
    </source>
</evidence>
<keyword evidence="4 5" id="KW-0067">ATP-binding</keyword>
<dbReference type="InParanoid" id="A0A1D2VIT4"/>
<dbReference type="RefSeq" id="XP_020047777.1">
    <property type="nucleotide sequence ID" value="XM_020190464.1"/>
</dbReference>
<proteinExistence type="inferred from homology"/>
<comment type="similarity">
    <text evidence="1 5 7">Belongs to the IPP transferase family.</text>
</comment>
<dbReference type="Pfam" id="PF01715">
    <property type="entry name" value="IPPT"/>
    <property type="match status" value="1"/>
</dbReference>
<dbReference type="SUPFAM" id="SSF52540">
    <property type="entry name" value="P-loop containing nucleoside triphosphate hydrolases"/>
    <property type="match status" value="2"/>
</dbReference>
<dbReference type="GO" id="GO:0005524">
    <property type="term" value="F:ATP binding"/>
    <property type="evidence" value="ECO:0007669"/>
    <property type="project" value="UniProtKB-UniRule"/>
</dbReference>
<keyword evidence="2 5" id="KW-0808">Transferase</keyword>
<evidence type="ECO:0000256" key="4">
    <source>
        <dbReference type="ARBA" id="ARBA00022840"/>
    </source>
</evidence>